<feature type="chain" id="PRO_5020303260" description="Lipoprotein" evidence="1">
    <location>
        <begin position="19"/>
        <end position="129"/>
    </location>
</feature>
<evidence type="ECO:0008006" key="4">
    <source>
        <dbReference type="Google" id="ProtNLM"/>
    </source>
</evidence>
<evidence type="ECO:0000313" key="2">
    <source>
        <dbReference type="EMBL" id="QBM28323.1"/>
    </source>
</evidence>
<feature type="signal peptide" evidence="1">
    <location>
        <begin position="1"/>
        <end position="18"/>
    </location>
</feature>
<dbReference type="InterPro" id="IPR005297">
    <property type="entry name" value="Lipoprotein_repeat"/>
</dbReference>
<dbReference type="Pfam" id="PF03640">
    <property type="entry name" value="Lipoprotein_15"/>
    <property type="match status" value="2"/>
</dbReference>
<keyword evidence="1" id="KW-0732">Signal</keyword>
<protein>
    <recommendedName>
        <fullName evidence="4">Lipoprotein</fullName>
    </recommendedName>
</protein>
<accession>A0A4V1ABK9</accession>
<evidence type="ECO:0000313" key="3">
    <source>
        <dbReference type="Proteomes" id="UP000293912"/>
    </source>
</evidence>
<dbReference type="PIRSF" id="PIRSF029720">
    <property type="entry name" value="UCP029720"/>
    <property type="match status" value="1"/>
</dbReference>
<name>A0A4V1ABK9_HYDPS</name>
<dbReference type="AlphaFoldDB" id="A0A4V1ABK9"/>
<evidence type="ECO:0000256" key="1">
    <source>
        <dbReference type="SAM" id="SignalP"/>
    </source>
</evidence>
<keyword evidence="3" id="KW-1185">Reference proteome</keyword>
<gene>
    <name evidence="2" type="ORF">HPF_11540</name>
</gene>
<organism evidence="2 3">
    <name type="scientific">Hydrogenophaga pseudoflava</name>
    <name type="common">Pseudomonas carboxydoflava</name>
    <dbReference type="NCBI Taxonomy" id="47421"/>
    <lineage>
        <taxon>Bacteria</taxon>
        <taxon>Pseudomonadati</taxon>
        <taxon>Pseudomonadota</taxon>
        <taxon>Betaproteobacteria</taxon>
        <taxon>Burkholderiales</taxon>
        <taxon>Comamonadaceae</taxon>
        <taxon>Hydrogenophaga</taxon>
    </lineage>
</organism>
<dbReference type="GO" id="GO:0043448">
    <property type="term" value="P:alkane catabolic process"/>
    <property type="evidence" value="ECO:0007669"/>
    <property type="project" value="TreeGrafter"/>
</dbReference>
<reference evidence="2 3" key="1">
    <citation type="submission" date="2019-03" db="EMBL/GenBank/DDBJ databases">
        <authorList>
            <person name="Sebastian G."/>
            <person name="Baumann P."/>
            <person name="Ruckert C."/>
            <person name="Kalinowski J."/>
            <person name="Nebel B."/>
            <person name="Takors R."/>
            <person name="Blombach B."/>
        </authorList>
    </citation>
    <scope>NUCLEOTIDE SEQUENCE [LARGE SCALE GENOMIC DNA]</scope>
    <source>
        <strain evidence="2 3">DSM 1084</strain>
    </source>
</reference>
<dbReference type="PANTHER" id="PTHR39335">
    <property type="entry name" value="BLL4220 PROTEIN"/>
    <property type="match status" value="1"/>
</dbReference>
<sequence length="129" mass="13465" precursor="true">MKHLSTLAALLITAASFAAPLTGAMAADAPAKLANGALVDAKGMTLYTFDKDVAGSGKSTCNGGCAALWPPAMAAASDQPAGAYTIVMRDDGARQWAYKGKPVYTYQADQKPGDRAGDNFKDVWHIIKE</sequence>
<dbReference type="InterPro" id="IPR014558">
    <property type="entry name" value="UCP029720"/>
</dbReference>
<proteinExistence type="predicted"/>
<dbReference type="PANTHER" id="PTHR39335:SF1">
    <property type="entry name" value="BLL4220 PROTEIN"/>
    <property type="match status" value="1"/>
</dbReference>
<dbReference type="KEGG" id="hpse:HPF_11540"/>
<dbReference type="Proteomes" id="UP000293912">
    <property type="component" value="Chromosome"/>
</dbReference>
<dbReference type="EMBL" id="CP037867">
    <property type="protein sequence ID" value="QBM28323.1"/>
    <property type="molecule type" value="Genomic_DNA"/>
</dbReference>